<dbReference type="EMBL" id="CP071247">
    <property type="protein sequence ID" value="QSP95533.1"/>
    <property type="molecule type" value="Genomic_DNA"/>
</dbReference>
<evidence type="ECO:0000313" key="2">
    <source>
        <dbReference type="Proteomes" id="UP000663555"/>
    </source>
</evidence>
<organism evidence="1 2">
    <name type="scientific">Marinobacter salinisoli</name>
    <dbReference type="NCBI Taxonomy" id="2769486"/>
    <lineage>
        <taxon>Bacteria</taxon>
        <taxon>Pseudomonadati</taxon>
        <taxon>Pseudomonadota</taxon>
        <taxon>Gammaproteobacteria</taxon>
        <taxon>Pseudomonadales</taxon>
        <taxon>Marinobacteraceae</taxon>
        <taxon>Marinobacter</taxon>
    </lineage>
</organism>
<protein>
    <submittedName>
        <fullName evidence="1">Uncharacterized protein</fullName>
    </submittedName>
</protein>
<evidence type="ECO:0000313" key="1">
    <source>
        <dbReference type="EMBL" id="QSP95533.1"/>
    </source>
</evidence>
<proteinExistence type="predicted"/>
<name>A0ABX7MT93_9GAMM</name>
<reference evidence="1 2" key="1">
    <citation type="submission" date="2021-03" db="EMBL/GenBank/DDBJ databases">
        <title>Genome sequencing of Marinobacter sp. LPB0319.</title>
        <authorList>
            <person name="Kim J."/>
        </authorList>
    </citation>
    <scope>NUCLEOTIDE SEQUENCE [LARGE SCALE GENOMIC DNA]</scope>
    <source>
        <strain evidence="1 2">LPB0319</strain>
    </source>
</reference>
<gene>
    <name evidence="1" type="ORF">LPB19_03710</name>
</gene>
<dbReference type="Proteomes" id="UP000663555">
    <property type="component" value="Chromosome"/>
</dbReference>
<dbReference type="RefSeq" id="WP_206644772.1">
    <property type="nucleotide sequence ID" value="NZ_CP071247.1"/>
</dbReference>
<sequence length="145" mass="15915">MIKRLVAFSVIPAFVVVSYLVVFPSDDGAQEVQLKSTDKAEPFYDSALAIPESVNEINDNALPDFPPILQSKQDLVTDPVIEKPVALDETIESVEEVLGSRIEALNQNLGDAEVRDALKRDLKGADMQAYKAAVLWKVKNSEATQ</sequence>
<accession>A0ABX7MT93</accession>
<keyword evidence="2" id="KW-1185">Reference proteome</keyword>